<reference evidence="3 4" key="1">
    <citation type="submission" date="2016-10" db="EMBL/GenBank/DDBJ databases">
        <authorList>
            <person name="de Groot N.N."/>
        </authorList>
    </citation>
    <scope>NUCLEOTIDE SEQUENCE [LARGE SCALE GENOMIC DNA]</scope>
    <source>
        <strain evidence="3 4">DSM 16859</strain>
    </source>
</reference>
<organism evidence="3 4">
    <name type="scientific">Propionibacterium cyclohexanicum</name>
    <dbReference type="NCBI Taxonomy" id="64702"/>
    <lineage>
        <taxon>Bacteria</taxon>
        <taxon>Bacillati</taxon>
        <taxon>Actinomycetota</taxon>
        <taxon>Actinomycetes</taxon>
        <taxon>Propionibacteriales</taxon>
        <taxon>Propionibacteriaceae</taxon>
        <taxon>Propionibacterium</taxon>
    </lineage>
</organism>
<dbReference type="Gene3D" id="3.40.50.150">
    <property type="entry name" value="Vaccinia Virus protein VP39"/>
    <property type="match status" value="1"/>
</dbReference>
<dbReference type="Proteomes" id="UP000198815">
    <property type="component" value="Unassembled WGS sequence"/>
</dbReference>
<dbReference type="GO" id="GO:0008168">
    <property type="term" value="F:methyltransferase activity"/>
    <property type="evidence" value="ECO:0007669"/>
    <property type="project" value="UniProtKB-KW"/>
</dbReference>
<dbReference type="InterPro" id="IPR004398">
    <property type="entry name" value="RNA_MeTrfase_RsmD"/>
</dbReference>
<proteinExistence type="predicted"/>
<name>A0A1H9PQL2_9ACTN</name>
<dbReference type="STRING" id="64702.SAMN05443377_101184"/>
<dbReference type="OrthoDB" id="9803017at2"/>
<sequence>MARIIAGTAGGVRLAVPRGTTTRPTTDRVREALFASLAVWAGGAAEGAGQQLAGLAFLDLFAGSGALGLEAASRGARRVVWVEKDRGAAGVIAKNLTVARLTGRVVTESVATFLARPASELFDVALLDPPYGLANDEITALLAAAVGNGHMAPDGLVVVERDARTPAPRWPPGLSLGWSRRYGESCLYFCPRGAESESEHDA</sequence>
<dbReference type="PANTHER" id="PTHR43542:SF1">
    <property type="entry name" value="METHYLTRANSFERASE"/>
    <property type="match status" value="1"/>
</dbReference>
<dbReference type="PIRSF" id="PIRSF004553">
    <property type="entry name" value="CHP00095"/>
    <property type="match status" value="1"/>
</dbReference>
<accession>A0A1H9PQL2</accession>
<evidence type="ECO:0000313" key="3">
    <source>
        <dbReference type="EMBL" id="SER50095.1"/>
    </source>
</evidence>
<protein>
    <submittedName>
        <fullName evidence="3">16S rRNA (Guanine966-N2)-methyltransferase</fullName>
    </submittedName>
</protein>
<keyword evidence="4" id="KW-1185">Reference proteome</keyword>
<evidence type="ECO:0000313" key="4">
    <source>
        <dbReference type="Proteomes" id="UP000198815"/>
    </source>
</evidence>
<dbReference type="PROSITE" id="PS00092">
    <property type="entry name" value="N6_MTASE"/>
    <property type="match status" value="1"/>
</dbReference>
<dbReference type="SUPFAM" id="SSF53335">
    <property type="entry name" value="S-adenosyl-L-methionine-dependent methyltransferases"/>
    <property type="match status" value="1"/>
</dbReference>
<dbReference type="EMBL" id="FOGZ01000001">
    <property type="protein sequence ID" value="SER50095.1"/>
    <property type="molecule type" value="Genomic_DNA"/>
</dbReference>
<dbReference type="GO" id="GO:0031167">
    <property type="term" value="P:rRNA methylation"/>
    <property type="evidence" value="ECO:0007669"/>
    <property type="project" value="InterPro"/>
</dbReference>
<dbReference type="AlphaFoldDB" id="A0A1H9PQL2"/>
<dbReference type="RefSeq" id="WP_091966718.1">
    <property type="nucleotide sequence ID" value="NZ_FOGZ01000001.1"/>
</dbReference>
<evidence type="ECO:0000256" key="2">
    <source>
        <dbReference type="ARBA" id="ARBA00022679"/>
    </source>
</evidence>
<dbReference type="CDD" id="cd02440">
    <property type="entry name" value="AdoMet_MTases"/>
    <property type="match status" value="1"/>
</dbReference>
<dbReference type="Pfam" id="PF03602">
    <property type="entry name" value="Cons_hypoth95"/>
    <property type="match status" value="1"/>
</dbReference>
<gene>
    <name evidence="3" type="ORF">SAMN05443377_101184</name>
</gene>
<dbReference type="NCBIfam" id="TIGR00095">
    <property type="entry name" value="16S rRNA (guanine(966)-N(2))-methyltransferase RsmD"/>
    <property type="match status" value="1"/>
</dbReference>
<dbReference type="GO" id="GO:0003676">
    <property type="term" value="F:nucleic acid binding"/>
    <property type="evidence" value="ECO:0007669"/>
    <property type="project" value="InterPro"/>
</dbReference>
<dbReference type="InterPro" id="IPR002052">
    <property type="entry name" value="DNA_methylase_N6_adenine_CS"/>
</dbReference>
<keyword evidence="2 3" id="KW-0808">Transferase</keyword>
<dbReference type="InterPro" id="IPR029063">
    <property type="entry name" value="SAM-dependent_MTases_sf"/>
</dbReference>
<dbReference type="PANTHER" id="PTHR43542">
    <property type="entry name" value="METHYLTRANSFERASE"/>
    <property type="match status" value="1"/>
</dbReference>
<keyword evidence="1 3" id="KW-0489">Methyltransferase</keyword>
<evidence type="ECO:0000256" key="1">
    <source>
        <dbReference type="ARBA" id="ARBA00022603"/>
    </source>
</evidence>